<sequence length="74" mass="7810">MRRFLFLTAFSAMPAIAACTADSGADIYGPPCAIRAYEAGFCPTPGARVPVTAERGPISRTAFGGAQGERHRSY</sequence>
<evidence type="ECO:0000256" key="1">
    <source>
        <dbReference type="SAM" id="SignalP"/>
    </source>
</evidence>
<feature type="chain" id="PRO_5015157961" description="Porin" evidence="1">
    <location>
        <begin position="18"/>
        <end position="74"/>
    </location>
</feature>
<evidence type="ECO:0000313" key="2">
    <source>
        <dbReference type="EMBL" id="PSJ55716.1"/>
    </source>
</evidence>
<dbReference type="AlphaFoldDB" id="A0A2P7RZW4"/>
<reference evidence="2 3" key="1">
    <citation type="submission" date="2018-03" db="EMBL/GenBank/DDBJ databases">
        <title>The draft genome of Mesorhizobium sp. 6GN-30.</title>
        <authorList>
            <person name="Liu L."/>
            <person name="Li L."/>
            <person name="Wang T."/>
            <person name="Zhang X."/>
            <person name="Liang L."/>
        </authorList>
    </citation>
    <scope>NUCLEOTIDE SEQUENCE [LARGE SCALE GENOMIC DNA]</scope>
    <source>
        <strain evidence="2 3">6GN30</strain>
    </source>
</reference>
<dbReference type="PROSITE" id="PS51257">
    <property type="entry name" value="PROKAR_LIPOPROTEIN"/>
    <property type="match status" value="1"/>
</dbReference>
<feature type="signal peptide" evidence="1">
    <location>
        <begin position="1"/>
        <end position="17"/>
    </location>
</feature>
<dbReference type="RefSeq" id="WP_106774541.1">
    <property type="nucleotide sequence ID" value="NZ_PXYK01000026.1"/>
</dbReference>
<name>A0A2P7RZW4_9HYPH</name>
<comment type="caution">
    <text evidence="2">The sequence shown here is derived from an EMBL/GenBank/DDBJ whole genome shotgun (WGS) entry which is preliminary data.</text>
</comment>
<protein>
    <recommendedName>
        <fullName evidence="4">Porin</fullName>
    </recommendedName>
</protein>
<evidence type="ECO:0008006" key="4">
    <source>
        <dbReference type="Google" id="ProtNLM"/>
    </source>
</evidence>
<proteinExistence type="predicted"/>
<keyword evidence="1" id="KW-0732">Signal</keyword>
<organism evidence="2 3">
    <name type="scientific">Kumtagia ephedrae</name>
    <dbReference type="NCBI Taxonomy" id="2116701"/>
    <lineage>
        <taxon>Bacteria</taxon>
        <taxon>Pseudomonadati</taxon>
        <taxon>Pseudomonadota</taxon>
        <taxon>Alphaproteobacteria</taxon>
        <taxon>Hyphomicrobiales</taxon>
        <taxon>Phyllobacteriaceae</taxon>
        <taxon>Kumtagia</taxon>
    </lineage>
</organism>
<accession>A0A2P7RZW4</accession>
<keyword evidence="3" id="KW-1185">Reference proteome</keyword>
<dbReference type="Proteomes" id="UP000241229">
    <property type="component" value="Unassembled WGS sequence"/>
</dbReference>
<dbReference type="EMBL" id="PXYK01000026">
    <property type="protein sequence ID" value="PSJ55716.1"/>
    <property type="molecule type" value="Genomic_DNA"/>
</dbReference>
<gene>
    <name evidence="2" type="ORF">C7I84_22925</name>
</gene>
<evidence type="ECO:0000313" key="3">
    <source>
        <dbReference type="Proteomes" id="UP000241229"/>
    </source>
</evidence>